<keyword evidence="2" id="KW-1185">Reference proteome</keyword>
<dbReference type="RefSeq" id="WP_190942561.1">
    <property type="nucleotide sequence ID" value="NZ_JACJSI010000044.1"/>
</dbReference>
<gene>
    <name evidence="1" type="ORF">H6G97_20840</name>
</gene>
<name>A0ABR8DU57_9NOSO</name>
<evidence type="ECO:0000313" key="1">
    <source>
        <dbReference type="EMBL" id="MBD2531898.1"/>
    </source>
</evidence>
<organism evidence="1 2">
    <name type="scientific">Nostoc flagelliforme FACHB-838</name>
    <dbReference type="NCBI Taxonomy" id="2692904"/>
    <lineage>
        <taxon>Bacteria</taxon>
        <taxon>Bacillati</taxon>
        <taxon>Cyanobacteriota</taxon>
        <taxon>Cyanophyceae</taxon>
        <taxon>Nostocales</taxon>
        <taxon>Nostocaceae</taxon>
        <taxon>Nostoc</taxon>
    </lineage>
</organism>
<proteinExistence type="predicted"/>
<dbReference type="EMBL" id="JACJSI010000044">
    <property type="protein sequence ID" value="MBD2531898.1"/>
    <property type="molecule type" value="Genomic_DNA"/>
</dbReference>
<comment type="caution">
    <text evidence="1">The sequence shown here is derived from an EMBL/GenBank/DDBJ whole genome shotgun (WGS) entry which is preliminary data.</text>
</comment>
<dbReference type="Proteomes" id="UP000623440">
    <property type="component" value="Unassembled WGS sequence"/>
</dbReference>
<reference evidence="1 2" key="1">
    <citation type="journal article" date="2020" name="ISME J.">
        <title>Comparative genomics reveals insights into cyanobacterial evolution and habitat adaptation.</title>
        <authorList>
            <person name="Chen M.Y."/>
            <person name="Teng W.K."/>
            <person name="Zhao L."/>
            <person name="Hu C.X."/>
            <person name="Zhou Y.K."/>
            <person name="Han B.P."/>
            <person name="Song L.R."/>
            <person name="Shu W.S."/>
        </authorList>
    </citation>
    <scope>NUCLEOTIDE SEQUENCE [LARGE SCALE GENOMIC DNA]</scope>
    <source>
        <strain evidence="1 2">FACHB-838</strain>
    </source>
</reference>
<dbReference type="CDD" id="cd10227">
    <property type="entry name" value="ASKHA_NBD_ParM-like"/>
    <property type="match status" value="1"/>
</dbReference>
<evidence type="ECO:0000313" key="2">
    <source>
        <dbReference type="Proteomes" id="UP000623440"/>
    </source>
</evidence>
<dbReference type="Gene3D" id="3.30.420.40">
    <property type="match status" value="2"/>
</dbReference>
<sequence length="378" mass="42149">MDLLLSLDPGSSMTKMVYRILSSVPYKPELFCMEPELIGITKESIDLYESGRINSPSPENEAIVEFDSEYYAVGFLAQKHFEARVKLSELKYENAIPKVLAAVGAIATKEGLGTSFTLSLALLLPYGEWEDRERLERGLIAALSNFSFRGQQFSVHLGCFECMPEGGGLVLTRSKKLGADFNQLNIAVLMLGFRDISVVLFERGLSSGKSDNLGLAWMLEKIKSRTSGQNLQDLLLAIHQSGTTLKPKFFKSLARSKKAEFRAEEVTQIIEVAAMARKEYWSKVSDWLISNIPSNIHQVIIGGGTSDYLSNELKNLFTHAKISWAAELEEDVRLAFNLPPQKDALCLRLTDVYGLFRYLQNQVVYSPALVVCQPKNTG</sequence>
<protein>
    <submittedName>
        <fullName evidence="1">ParM/StbA family protein</fullName>
    </submittedName>
</protein>
<accession>A0ABR8DU57</accession>